<organism evidence="1 2">
    <name type="scientific">Tahibacter soli</name>
    <dbReference type="NCBI Taxonomy" id="2983605"/>
    <lineage>
        <taxon>Bacteria</taxon>
        <taxon>Pseudomonadati</taxon>
        <taxon>Pseudomonadota</taxon>
        <taxon>Gammaproteobacteria</taxon>
        <taxon>Lysobacterales</taxon>
        <taxon>Rhodanobacteraceae</taxon>
        <taxon>Tahibacter</taxon>
    </lineage>
</organism>
<dbReference type="RefSeq" id="WP_263542473.1">
    <property type="nucleotide sequence ID" value="NZ_JAOVZO020000023.1"/>
</dbReference>
<accession>A0A9X3YSE0</accession>
<dbReference type="AlphaFoldDB" id="A0A9X3YSE0"/>
<keyword evidence="2" id="KW-1185">Reference proteome</keyword>
<evidence type="ECO:0000313" key="1">
    <source>
        <dbReference type="EMBL" id="MDC8016248.1"/>
    </source>
</evidence>
<reference evidence="1" key="1">
    <citation type="submission" date="2023-02" db="EMBL/GenBank/DDBJ databases">
        <title>Tahibacter soli sp. nov. isolated from soil.</title>
        <authorList>
            <person name="Baek J.H."/>
            <person name="Lee J.K."/>
            <person name="Choi D.G."/>
            <person name="Jeon C.O."/>
        </authorList>
    </citation>
    <scope>NUCLEOTIDE SEQUENCE</scope>
    <source>
        <strain evidence="1">BL</strain>
    </source>
</reference>
<name>A0A9X3YSE0_9GAMM</name>
<comment type="caution">
    <text evidence="1">The sequence shown here is derived from an EMBL/GenBank/DDBJ whole genome shotgun (WGS) entry which is preliminary data.</text>
</comment>
<gene>
    <name evidence="1" type="ORF">OD750_027285</name>
</gene>
<proteinExistence type="predicted"/>
<protein>
    <submittedName>
        <fullName evidence="1">Uncharacterized protein</fullName>
    </submittedName>
</protein>
<evidence type="ECO:0000313" key="2">
    <source>
        <dbReference type="Proteomes" id="UP001139971"/>
    </source>
</evidence>
<dbReference type="EMBL" id="JAOVZO020000023">
    <property type="protein sequence ID" value="MDC8016248.1"/>
    <property type="molecule type" value="Genomic_DNA"/>
</dbReference>
<sequence length="116" mass="12648">MLGEKFARVFGTANPYIRNLKHDESFASFAKNLDGEPYGGMAIWGGLFWQLREALGAAVADKLLATSWQAFEAPKKRQDTAARFAAVLQAEAAKLGEMQSATVAKALRDRAFPIGK</sequence>
<dbReference type="Proteomes" id="UP001139971">
    <property type="component" value="Unassembled WGS sequence"/>
</dbReference>